<reference evidence="7 8" key="1">
    <citation type="submission" date="2019-03" db="EMBL/GenBank/DDBJ databases">
        <title>Genomic Encyclopedia of Type Strains, Phase IV (KMG-IV): sequencing the most valuable type-strain genomes for metagenomic binning, comparative biology and taxonomic classification.</title>
        <authorList>
            <person name="Goeker M."/>
        </authorList>
    </citation>
    <scope>NUCLEOTIDE SEQUENCE [LARGE SCALE GENOMIC DNA]</scope>
    <source>
        <strain evidence="7 8">DSM 101688</strain>
    </source>
</reference>
<evidence type="ECO:0000256" key="2">
    <source>
        <dbReference type="ARBA" id="ARBA00022737"/>
    </source>
</evidence>
<dbReference type="GO" id="GO:0050660">
    <property type="term" value="F:flavin adenine dinucleotide binding"/>
    <property type="evidence" value="ECO:0007669"/>
    <property type="project" value="InterPro"/>
</dbReference>
<evidence type="ECO:0000259" key="6">
    <source>
        <dbReference type="PROSITE" id="PS51371"/>
    </source>
</evidence>
<gene>
    <name evidence="7" type="ORF">EDD55_101385</name>
</gene>
<feature type="domain" description="CBS" evidence="6">
    <location>
        <begin position="118"/>
        <end position="178"/>
    </location>
</feature>
<dbReference type="InterPro" id="IPR005170">
    <property type="entry name" value="Transptr-assoc_dom"/>
</dbReference>
<dbReference type="Gene3D" id="3.10.580.10">
    <property type="entry name" value="CBS-domain"/>
    <property type="match status" value="1"/>
</dbReference>
<dbReference type="SMART" id="SM01091">
    <property type="entry name" value="CorC_HlyC"/>
    <property type="match status" value="1"/>
</dbReference>
<evidence type="ECO:0000256" key="1">
    <source>
        <dbReference type="ARBA" id="ARBA00006446"/>
    </source>
</evidence>
<evidence type="ECO:0000256" key="3">
    <source>
        <dbReference type="ARBA" id="ARBA00023122"/>
    </source>
</evidence>
<dbReference type="GO" id="GO:0005886">
    <property type="term" value="C:plasma membrane"/>
    <property type="evidence" value="ECO:0007669"/>
    <property type="project" value="TreeGrafter"/>
</dbReference>
<dbReference type="EMBL" id="SLZW01000001">
    <property type="protein sequence ID" value="TCS65051.1"/>
    <property type="molecule type" value="Genomic_DNA"/>
</dbReference>
<proteinExistence type="inferred from homology"/>
<keyword evidence="2" id="KW-0677">Repeat</keyword>
<keyword evidence="8" id="KW-1185">Reference proteome</keyword>
<dbReference type="InterPro" id="IPR044751">
    <property type="entry name" value="Ion_transp-like_CBS"/>
</dbReference>
<dbReference type="PROSITE" id="PS51371">
    <property type="entry name" value="CBS"/>
    <property type="match status" value="2"/>
</dbReference>
<accession>A0A4V2UP93</accession>
<dbReference type="InterPro" id="IPR000644">
    <property type="entry name" value="CBS_dom"/>
</dbReference>
<dbReference type="RefSeq" id="WP_132937766.1">
    <property type="nucleotide sequence ID" value="NZ_CP119676.1"/>
</dbReference>
<dbReference type="FunFam" id="3.10.580.10:FF:000002">
    <property type="entry name" value="Magnesium/cobalt efflux protein CorC"/>
    <property type="match status" value="1"/>
</dbReference>
<dbReference type="SUPFAM" id="SSF56176">
    <property type="entry name" value="FAD-binding/transporter-associated domain-like"/>
    <property type="match status" value="1"/>
</dbReference>
<dbReference type="SUPFAM" id="SSF54631">
    <property type="entry name" value="CBS-domain pair"/>
    <property type="match status" value="1"/>
</dbReference>
<protein>
    <submittedName>
        <fullName evidence="7">CBS domain protein</fullName>
    </submittedName>
</protein>
<dbReference type="PANTHER" id="PTHR22777">
    <property type="entry name" value="HEMOLYSIN-RELATED"/>
    <property type="match status" value="1"/>
</dbReference>
<feature type="compositionally biased region" description="Polar residues" evidence="5">
    <location>
        <begin position="25"/>
        <end position="53"/>
    </location>
</feature>
<evidence type="ECO:0000256" key="5">
    <source>
        <dbReference type="SAM" id="MobiDB-lite"/>
    </source>
</evidence>
<dbReference type="Pfam" id="PF00571">
    <property type="entry name" value="CBS"/>
    <property type="match status" value="2"/>
</dbReference>
<evidence type="ECO:0000313" key="7">
    <source>
        <dbReference type="EMBL" id="TCS65051.1"/>
    </source>
</evidence>
<dbReference type="PANTHER" id="PTHR22777:SF27">
    <property type="entry name" value="MAGNESIUM AND COBALT EFFLUX PROTEIN CORC"/>
    <property type="match status" value="1"/>
</dbReference>
<feature type="domain" description="CBS" evidence="6">
    <location>
        <begin position="185"/>
        <end position="242"/>
    </location>
</feature>
<dbReference type="Pfam" id="PF03471">
    <property type="entry name" value="CorC_HlyC"/>
    <property type="match status" value="1"/>
</dbReference>
<name>A0A4V2UP93_9PROT</name>
<dbReference type="OrthoDB" id="9805314at2"/>
<evidence type="ECO:0000256" key="4">
    <source>
        <dbReference type="PROSITE-ProRule" id="PRU00703"/>
    </source>
</evidence>
<keyword evidence="3 4" id="KW-0129">CBS domain</keyword>
<dbReference type="Proteomes" id="UP000295304">
    <property type="component" value="Unassembled WGS sequence"/>
</dbReference>
<dbReference type="AlphaFoldDB" id="A0A4V2UP93"/>
<dbReference type="InterPro" id="IPR036318">
    <property type="entry name" value="FAD-bd_PCMH-like_sf"/>
</dbReference>
<evidence type="ECO:0000313" key="8">
    <source>
        <dbReference type="Proteomes" id="UP000295304"/>
    </source>
</evidence>
<comment type="caution">
    <text evidence="7">The sequence shown here is derived from an EMBL/GenBank/DDBJ whole genome shotgun (WGS) entry which is preliminary data.</text>
</comment>
<feature type="region of interest" description="Disordered" evidence="5">
    <location>
        <begin position="1"/>
        <end position="55"/>
    </location>
</feature>
<organism evidence="7 8">
    <name type="scientific">Varunaivibrio sulfuroxidans</name>
    <dbReference type="NCBI Taxonomy" id="1773489"/>
    <lineage>
        <taxon>Bacteria</taxon>
        <taxon>Pseudomonadati</taxon>
        <taxon>Pseudomonadota</taxon>
        <taxon>Alphaproteobacteria</taxon>
        <taxon>Rhodospirillales</taxon>
        <taxon>Magnetovibrionaceae</taxon>
        <taxon>Varunaivibrio</taxon>
    </lineage>
</organism>
<comment type="similarity">
    <text evidence="1">Belongs to the UPF0053 family. Hemolysin C subfamily.</text>
</comment>
<sequence length="343" mass="37147">MTDTPPDTPTPPDTSASPDTPTPPNTLASPDTLASTTSNAQASPTDGPSSASGGRSGLWRRLISLFAPARGDGEHGVRETLEELIDRHEDSAQPMGDDERALFSNILQARGLDVEDVMIPRADIVAIESEARVHDVIAAVARHGHSRYPVYRANLDDVIGMVHIKDVLTRGGDGCADEDAAIGDLLRKVLFVAPSMQVLELLLEMRVKRCHLALVVDEYGGIDGLVTIEDLVEVIVGEIEDEHDREEAPPLLKRADGAIDASARVDIEALEEAIGPFVDEDEREDFDTLGGLVFSLAGRVPIRGEILRHRAGVEFEILDADPRRIKRVKVSLAQGVDRDREAS</sequence>
<dbReference type="InterPro" id="IPR016169">
    <property type="entry name" value="FAD-bd_PCMH_sub2"/>
</dbReference>
<dbReference type="CDD" id="cd04590">
    <property type="entry name" value="CBS_pair_CorC_HlyC_assoc"/>
    <property type="match status" value="1"/>
</dbReference>
<feature type="compositionally biased region" description="Pro residues" evidence="5">
    <location>
        <begin position="1"/>
        <end position="12"/>
    </location>
</feature>
<dbReference type="Gene3D" id="3.30.465.10">
    <property type="match status" value="1"/>
</dbReference>
<dbReference type="InterPro" id="IPR046342">
    <property type="entry name" value="CBS_dom_sf"/>
</dbReference>